<dbReference type="RefSeq" id="WP_163716459.1">
    <property type="nucleotide sequence ID" value="NZ_BLKZ01000001.1"/>
</dbReference>
<evidence type="ECO:0000259" key="1">
    <source>
        <dbReference type="Pfam" id="PF00934"/>
    </source>
</evidence>
<sequence length="295" mass="29977">MSFFLEGPQALTAAASNVAGIGSDITAANAAAAAGTTSIEAAAADAVSAQVAALFSKYGQGYQQISAQLSAFHEHIAQTLTASANAYASTEAAAAQSLSSSVNAPAAALLGQPLVGPGSVASGLGSGFASSVSGAVSQVESAVSNATGAINALAAAPTGGIRALTSAGALLGPAAAEIAPAAVIPVSWATAIENAYLVFEPYVQYGFELAAYLAGWVPYVGILAPQINFFYNLFEPMVQAGLFNTLDWLDGSIAFATGWENFWSTTAASVNFFIETEIWWIRSFFPPLPPWPPVV</sequence>
<accession>A0A7I9YU97</accession>
<dbReference type="Gene3D" id="1.10.287.850">
    <property type="entry name" value="HP0062-like domain"/>
    <property type="match status" value="1"/>
</dbReference>
<feature type="domain" description="PE" evidence="1">
    <location>
        <begin position="8"/>
        <end position="94"/>
    </location>
</feature>
<evidence type="ECO:0000313" key="2">
    <source>
        <dbReference type="EMBL" id="GFG92264.1"/>
    </source>
</evidence>
<dbReference type="Pfam" id="PF00934">
    <property type="entry name" value="PE"/>
    <property type="match status" value="1"/>
</dbReference>
<dbReference type="AlphaFoldDB" id="A0A7I9YU97"/>
<protein>
    <submittedName>
        <fullName evidence="2">PE family protein</fullName>
    </submittedName>
</protein>
<name>A0A7I9YU97_MYCBU</name>
<organism evidence="2 3">
    <name type="scientific">Mycobacterium bourgelatii</name>
    <dbReference type="NCBI Taxonomy" id="1273442"/>
    <lineage>
        <taxon>Bacteria</taxon>
        <taxon>Bacillati</taxon>
        <taxon>Actinomycetota</taxon>
        <taxon>Actinomycetes</taxon>
        <taxon>Mycobacteriales</taxon>
        <taxon>Mycobacteriaceae</taxon>
        <taxon>Mycobacterium</taxon>
    </lineage>
</organism>
<dbReference type="Proteomes" id="UP000465360">
    <property type="component" value="Unassembled WGS sequence"/>
</dbReference>
<dbReference type="InterPro" id="IPR038332">
    <property type="entry name" value="PPE_sf"/>
</dbReference>
<dbReference type="InterPro" id="IPR000084">
    <property type="entry name" value="PE-PGRS_N"/>
</dbReference>
<proteinExistence type="predicted"/>
<reference evidence="2 3" key="1">
    <citation type="journal article" date="2019" name="Emerg. Microbes Infect.">
        <title>Comprehensive subspecies identification of 175 nontuberculous mycobacteria species based on 7547 genomic profiles.</title>
        <authorList>
            <person name="Matsumoto Y."/>
            <person name="Kinjo T."/>
            <person name="Motooka D."/>
            <person name="Nabeya D."/>
            <person name="Jung N."/>
            <person name="Uechi K."/>
            <person name="Horii T."/>
            <person name="Iida T."/>
            <person name="Fujita J."/>
            <person name="Nakamura S."/>
        </authorList>
    </citation>
    <scope>NUCLEOTIDE SEQUENCE [LARGE SCALE GENOMIC DNA]</scope>
    <source>
        <strain evidence="2 3">JCM 30725</strain>
    </source>
</reference>
<keyword evidence="3" id="KW-1185">Reference proteome</keyword>
<dbReference type="EMBL" id="BLKZ01000001">
    <property type="protein sequence ID" value="GFG92264.1"/>
    <property type="molecule type" value="Genomic_DNA"/>
</dbReference>
<gene>
    <name evidence="2" type="primary">PE12</name>
    <name evidence="2" type="ORF">MBOU_43060</name>
</gene>
<evidence type="ECO:0000313" key="3">
    <source>
        <dbReference type="Proteomes" id="UP000465360"/>
    </source>
</evidence>
<dbReference type="SUPFAM" id="SSF140459">
    <property type="entry name" value="PE/PPE dimer-like"/>
    <property type="match status" value="1"/>
</dbReference>
<comment type="caution">
    <text evidence="2">The sequence shown here is derived from an EMBL/GenBank/DDBJ whole genome shotgun (WGS) entry which is preliminary data.</text>
</comment>